<organism evidence="2 3">
    <name type="scientific">Monoraphidium neglectum</name>
    <dbReference type="NCBI Taxonomy" id="145388"/>
    <lineage>
        <taxon>Eukaryota</taxon>
        <taxon>Viridiplantae</taxon>
        <taxon>Chlorophyta</taxon>
        <taxon>core chlorophytes</taxon>
        <taxon>Chlorophyceae</taxon>
        <taxon>CS clade</taxon>
        <taxon>Sphaeropleales</taxon>
        <taxon>Selenastraceae</taxon>
        <taxon>Monoraphidium</taxon>
    </lineage>
</organism>
<evidence type="ECO:0000313" key="3">
    <source>
        <dbReference type="Proteomes" id="UP000054498"/>
    </source>
</evidence>
<dbReference type="GeneID" id="25733425"/>
<keyword evidence="3" id="KW-1185">Reference proteome</keyword>
<proteinExistence type="predicted"/>
<sequence length="163" mass="18550">MTKAGMRRAAKEGRAEAIRLLHEEEKQKAKERKLAEERKRNEAKAKRVLKSKIGPKMVEYPAPHPSGYNINLNQPQLQPTVRVVGAYLLAKGLINRKSEAAAIRYLIMEFHNKHCCTKGEMPADLVELLFKTGKNFNDEDWDKLIAFFKSGDASNDSPIKEEM</sequence>
<gene>
    <name evidence="2" type="ORF">MNEG_15734</name>
</gene>
<feature type="region of interest" description="Disordered" evidence="1">
    <location>
        <begin position="1"/>
        <end position="44"/>
    </location>
</feature>
<evidence type="ECO:0000256" key="1">
    <source>
        <dbReference type="SAM" id="MobiDB-lite"/>
    </source>
</evidence>
<accession>A0A0D2LJT4</accession>
<dbReference type="EMBL" id="KK105831">
    <property type="protein sequence ID" value="KIY92229.1"/>
    <property type="molecule type" value="Genomic_DNA"/>
</dbReference>
<name>A0A0D2LJT4_9CHLO</name>
<dbReference type="RefSeq" id="XP_013891249.1">
    <property type="nucleotide sequence ID" value="XM_014035795.1"/>
</dbReference>
<reference evidence="2 3" key="1">
    <citation type="journal article" date="2013" name="BMC Genomics">
        <title>Reconstruction of the lipid metabolism for the microalga Monoraphidium neglectum from its genome sequence reveals characteristics suitable for biofuel production.</title>
        <authorList>
            <person name="Bogen C."/>
            <person name="Al-Dilaimi A."/>
            <person name="Albersmeier A."/>
            <person name="Wichmann J."/>
            <person name="Grundmann M."/>
            <person name="Rupp O."/>
            <person name="Lauersen K.J."/>
            <person name="Blifernez-Klassen O."/>
            <person name="Kalinowski J."/>
            <person name="Goesmann A."/>
            <person name="Mussgnug J.H."/>
            <person name="Kruse O."/>
        </authorList>
    </citation>
    <scope>NUCLEOTIDE SEQUENCE [LARGE SCALE GENOMIC DNA]</scope>
    <source>
        <strain evidence="2 3">SAG 48.87</strain>
    </source>
</reference>
<feature type="compositionally biased region" description="Basic and acidic residues" evidence="1">
    <location>
        <begin position="9"/>
        <end position="44"/>
    </location>
</feature>
<evidence type="ECO:0000313" key="2">
    <source>
        <dbReference type="EMBL" id="KIY92229.1"/>
    </source>
</evidence>
<dbReference type="Proteomes" id="UP000054498">
    <property type="component" value="Unassembled WGS sequence"/>
</dbReference>
<dbReference type="KEGG" id="mng:MNEG_15734"/>
<dbReference type="AlphaFoldDB" id="A0A0D2LJT4"/>
<protein>
    <submittedName>
        <fullName evidence="2">Uncharacterized protein</fullName>
    </submittedName>
</protein>